<feature type="compositionally biased region" description="Polar residues" evidence="2">
    <location>
        <begin position="524"/>
        <end position="551"/>
    </location>
</feature>
<dbReference type="Proteomes" id="UP000789595">
    <property type="component" value="Unassembled WGS sequence"/>
</dbReference>
<reference evidence="3" key="1">
    <citation type="submission" date="2021-11" db="EMBL/GenBank/DDBJ databases">
        <authorList>
            <consortium name="Genoscope - CEA"/>
            <person name="William W."/>
        </authorList>
    </citation>
    <scope>NUCLEOTIDE SEQUENCE</scope>
</reference>
<evidence type="ECO:0000256" key="1">
    <source>
        <dbReference type="SAM" id="Coils"/>
    </source>
</evidence>
<name>A0A8J2X2R1_9STRA</name>
<evidence type="ECO:0000256" key="2">
    <source>
        <dbReference type="SAM" id="MobiDB-lite"/>
    </source>
</evidence>
<protein>
    <submittedName>
        <fullName evidence="3">Uncharacterized protein</fullName>
    </submittedName>
</protein>
<keyword evidence="4" id="KW-1185">Reference proteome</keyword>
<feature type="coiled-coil region" evidence="1">
    <location>
        <begin position="208"/>
        <end position="246"/>
    </location>
</feature>
<keyword evidence="1" id="KW-0175">Coiled coil</keyword>
<proteinExistence type="predicted"/>
<gene>
    <name evidence="3" type="ORF">PECAL_5P09860</name>
</gene>
<sequence length="582" mass="65033">MAHKETLCALGDALRGDLVTAVPVVTHDILIGVVRRHNNCLGVLREGCDLLVKSLEVVKEQQRLALARVGAADTTLGLHESRLDDLGHRFEKMDAQVSHLWKQMDKLSALEIQQQEQVVQTRELQCCFQKLTITREQEALENKEQLETFRGAIATQDQSILTIQDKLSRLSKELYISSDQIHVVRRSDPENGAVFDNPVDIGRNGTSRASLTNELECMNTMAQEMARNMELQRRMATTQSKQLELKACKETEAIANQNKEHLGKIQQFLDSNMDVNLMDIRRNQDLLLSQLEDYHMLLDEKTTEKQVDSRIERRYDDLVSHLQLAMQSVKADEANFKACIQRIEQANSQLLTNKAERSELNELRAQLGVQLANSTKASQELSPEVRTLLRSAVQRDEILTMLKGKAEKSLMDVLSTQTTSLLESSDKLNSRMSALSEQQTRAISVLALQSEQSDALLDSRLSHLEAIQNSLYPQAKGSPASQTQNLQEQCDSMPISQDNTAEKAPTLPYINDGVDSVQKMKTAAPSSSLPNTSRHSTALQESDSTIPSSSFEMLPKKKRTLKGGPLAPRAPLVSFLQPQSSP</sequence>
<evidence type="ECO:0000313" key="4">
    <source>
        <dbReference type="Proteomes" id="UP000789595"/>
    </source>
</evidence>
<dbReference type="AlphaFoldDB" id="A0A8J2X2R1"/>
<dbReference type="EMBL" id="CAKKNE010000005">
    <property type="protein sequence ID" value="CAH0376405.1"/>
    <property type="molecule type" value="Genomic_DNA"/>
</dbReference>
<evidence type="ECO:0000313" key="3">
    <source>
        <dbReference type="EMBL" id="CAH0376405.1"/>
    </source>
</evidence>
<feature type="region of interest" description="Disordered" evidence="2">
    <location>
        <begin position="520"/>
        <end position="582"/>
    </location>
</feature>
<dbReference type="OrthoDB" id="194663at2759"/>
<organism evidence="3 4">
    <name type="scientific">Pelagomonas calceolata</name>
    <dbReference type="NCBI Taxonomy" id="35677"/>
    <lineage>
        <taxon>Eukaryota</taxon>
        <taxon>Sar</taxon>
        <taxon>Stramenopiles</taxon>
        <taxon>Ochrophyta</taxon>
        <taxon>Pelagophyceae</taxon>
        <taxon>Pelagomonadales</taxon>
        <taxon>Pelagomonadaceae</taxon>
        <taxon>Pelagomonas</taxon>
    </lineage>
</organism>
<comment type="caution">
    <text evidence="3">The sequence shown here is derived from an EMBL/GenBank/DDBJ whole genome shotgun (WGS) entry which is preliminary data.</text>
</comment>
<accession>A0A8J2X2R1</accession>